<evidence type="ECO:0000313" key="2">
    <source>
        <dbReference type="Proteomes" id="UP000006732"/>
    </source>
</evidence>
<dbReference type="InterPro" id="IPR011978">
    <property type="entry name" value="YgfB-like"/>
</dbReference>
<dbReference type="SUPFAM" id="SSF101327">
    <property type="entry name" value="YgfB-like"/>
    <property type="match status" value="1"/>
</dbReference>
<dbReference type="InterPro" id="IPR036255">
    <property type="entry name" value="YgfB-like_sf"/>
</dbReference>
<organism evidence="1 2">
    <name type="scientific">Pelobacter propionicus (strain DSM 2379 / NBRC 103807 / OttBd1)</name>
    <dbReference type="NCBI Taxonomy" id="338966"/>
    <lineage>
        <taxon>Bacteria</taxon>
        <taxon>Pseudomonadati</taxon>
        <taxon>Thermodesulfobacteriota</taxon>
        <taxon>Desulfuromonadia</taxon>
        <taxon>Desulfuromonadales</taxon>
        <taxon>Desulfuromonadaceae</taxon>
        <taxon>Pelobacter</taxon>
    </lineage>
</organism>
<proteinExistence type="predicted"/>
<dbReference type="Pfam" id="PF02810">
    <property type="entry name" value="SEC-C"/>
    <property type="match status" value="1"/>
</dbReference>
<dbReference type="SUPFAM" id="SSF103642">
    <property type="entry name" value="Sec-C motif"/>
    <property type="match status" value="1"/>
</dbReference>
<protein>
    <submittedName>
        <fullName evidence="1">YecA family protein</fullName>
    </submittedName>
</protein>
<dbReference type="eggNOG" id="COG3318">
    <property type="taxonomic scope" value="Bacteria"/>
</dbReference>
<reference evidence="1 2" key="1">
    <citation type="submission" date="2006-10" db="EMBL/GenBank/DDBJ databases">
        <title>Complete sequence of chromosome of Pelobacter propionicus DSM 2379.</title>
        <authorList>
            <consortium name="US DOE Joint Genome Institute"/>
            <person name="Copeland A."/>
            <person name="Lucas S."/>
            <person name="Lapidus A."/>
            <person name="Barry K."/>
            <person name="Detter J.C."/>
            <person name="Glavina del Rio T."/>
            <person name="Hammon N."/>
            <person name="Israni S."/>
            <person name="Dalin E."/>
            <person name="Tice H."/>
            <person name="Pitluck S."/>
            <person name="Saunders E."/>
            <person name="Brettin T."/>
            <person name="Bruce D."/>
            <person name="Han C."/>
            <person name="Tapia R."/>
            <person name="Schmutz J."/>
            <person name="Larimer F."/>
            <person name="Land M."/>
            <person name="Hauser L."/>
            <person name="Kyrpides N."/>
            <person name="Kim E."/>
            <person name="Lovley D."/>
            <person name="Richardson P."/>
        </authorList>
    </citation>
    <scope>NUCLEOTIDE SEQUENCE [LARGE SCALE GENOMIC DNA]</scope>
    <source>
        <strain evidence="2">DSM 2379 / NBRC 103807 / OttBd1</strain>
    </source>
</reference>
<keyword evidence="2" id="KW-1185">Reference proteome</keyword>
<dbReference type="RefSeq" id="WP_011734561.1">
    <property type="nucleotide sequence ID" value="NC_008609.1"/>
</dbReference>
<dbReference type="PANTHER" id="PTHR33747">
    <property type="entry name" value="UPF0225 PROTEIN SCO1677"/>
    <property type="match status" value="1"/>
</dbReference>
<dbReference type="NCBIfam" id="TIGR02292">
    <property type="entry name" value="ygfB_yecA"/>
    <property type="match status" value="1"/>
</dbReference>
<dbReference type="AlphaFoldDB" id="A1ALM8"/>
<evidence type="ECO:0000313" key="1">
    <source>
        <dbReference type="EMBL" id="ABK98248.1"/>
    </source>
</evidence>
<dbReference type="InterPro" id="IPR004027">
    <property type="entry name" value="SEC_C_motif"/>
</dbReference>
<dbReference type="eggNOG" id="COG3012">
    <property type="taxonomic scope" value="Bacteria"/>
</dbReference>
<dbReference type="KEGG" id="ppd:Ppro_0617"/>
<dbReference type="PANTHER" id="PTHR33747:SF1">
    <property type="entry name" value="ADENYLATE CYCLASE-ASSOCIATED CAP C-TERMINAL DOMAIN-CONTAINING PROTEIN"/>
    <property type="match status" value="1"/>
</dbReference>
<dbReference type="STRING" id="338966.Ppro_0617"/>
<name>A1ALM8_PELPD</name>
<accession>A1ALM8</accession>
<dbReference type="Proteomes" id="UP000006732">
    <property type="component" value="Chromosome"/>
</dbReference>
<gene>
    <name evidence="1" type="ordered locus">Ppro_0617</name>
</gene>
<dbReference type="Gene3D" id="3.10.450.50">
    <property type="match status" value="1"/>
</dbReference>
<dbReference type="EMBL" id="CP000482">
    <property type="protein sequence ID" value="ABK98248.1"/>
    <property type="molecule type" value="Genomic_DNA"/>
</dbReference>
<sequence length="264" mass="29831">MSDLLNAPERGAIESFLIRQKPADGPAPTFERLLGFLSGVVITPGGITPSDWMQPLLEFNAIVFKDTDDATRFMDQLMPLYNRLNDMRLRNENLCPFDWREMTDLDKAHQQASDWGIGLHDALRLRPEIWAPEKHEARHVPVKLLDEMQHTMAFIWAIADPGSVPHIVPDPVPFQRNFLGKAPGWKEEMIRTSWDDELVEMFRLLCLSRLSSSADTLQRYAKAYDVGTRAGSAKPQTAPAKLRVGRNDPCPCGSGVKYKKCCGR</sequence>
<dbReference type="HOGENOM" id="CLU_078487_0_0_7"/>
<dbReference type="Pfam" id="PF03695">
    <property type="entry name" value="UPF0149"/>
    <property type="match status" value="1"/>
</dbReference>